<reference evidence="2 3" key="1">
    <citation type="submission" date="2018-06" db="EMBL/GenBank/DDBJ databases">
        <authorList>
            <consortium name="Pathogen Informatics"/>
            <person name="Doyle S."/>
        </authorList>
    </citation>
    <scope>NUCLEOTIDE SEQUENCE [LARGE SCALE GENOMIC DNA]</scope>
    <source>
        <strain evidence="2 3">NCTC13350</strain>
    </source>
</reference>
<name>A0A378ZQH7_9HYPH</name>
<evidence type="ECO:0000313" key="3">
    <source>
        <dbReference type="Proteomes" id="UP000255000"/>
    </source>
</evidence>
<dbReference type="InterPro" id="IPR053842">
    <property type="entry name" value="NikA-like"/>
</dbReference>
<dbReference type="Pfam" id="PF21983">
    <property type="entry name" value="NikA-like"/>
    <property type="match status" value="1"/>
</dbReference>
<evidence type="ECO:0000313" key="2">
    <source>
        <dbReference type="EMBL" id="SUA99223.1"/>
    </source>
</evidence>
<proteinExistence type="predicted"/>
<dbReference type="AlphaFoldDB" id="A0A378ZQH7"/>
<protein>
    <submittedName>
        <fullName evidence="2">Bacterial mobilisation protein (MobC)</fullName>
    </submittedName>
</protein>
<organism evidence="2 3">
    <name type="scientific">Pannonibacter phragmitetus</name>
    <dbReference type="NCBI Taxonomy" id="121719"/>
    <lineage>
        <taxon>Bacteria</taxon>
        <taxon>Pseudomonadati</taxon>
        <taxon>Pseudomonadota</taxon>
        <taxon>Alphaproteobacteria</taxon>
        <taxon>Hyphomicrobiales</taxon>
        <taxon>Stappiaceae</taxon>
        <taxon>Pannonibacter</taxon>
    </lineage>
</organism>
<feature type="compositionally biased region" description="Low complexity" evidence="1">
    <location>
        <begin position="26"/>
        <end position="39"/>
    </location>
</feature>
<sequence>MTQAEDQRARRPVSYDTEPCEGRRASPSNPSGASPGGLSETVVLRCTAAEKKELKRNAAMAGLSISVMLRGSLSLIKPSRRRPAPKADPQLLAALSRMGTNLNQIAHAVNSARAMGDMHQLDALALLSALLSIDRQLSLTLARHAGEGGEGEAAC</sequence>
<feature type="region of interest" description="Disordered" evidence="1">
    <location>
        <begin position="1"/>
        <end position="39"/>
    </location>
</feature>
<dbReference type="Proteomes" id="UP000255000">
    <property type="component" value="Unassembled WGS sequence"/>
</dbReference>
<gene>
    <name evidence="2" type="ORF">NCTC13350_00116</name>
</gene>
<evidence type="ECO:0000256" key="1">
    <source>
        <dbReference type="SAM" id="MobiDB-lite"/>
    </source>
</evidence>
<accession>A0A378ZQH7</accession>
<dbReference type="EMBL" id="UGSK01000001">
    <property type="protein sequence ID" value="SUA99223.1"/>
    <property type="molecule type" value="Genomic_DNA"/>
</dbReference>